<comment type="caution">
    <text evidence="1">The sequence shown here is derived from an EMBL/GenBank/DDBJ whole genome shotgun (WGS) entry which is preliminary data.</text>
</comment>
<dbReference type="InterPro" id="IPR001806">
    <property type="entry name" value="Small_GTPase"/>
</dbReference>
<dbReference type="Pfam" id="PF00071">
    <property type="entry name" value="Ras"/>
    <property type="match status" value="1"/>
</dbReference>
<reference evidence="1 2" key="1">
    <citation type="journal article" date="2019" name="Sci. Rep.">
        <title>Orb-weaving spider Araneus ventricosus genome elucidates the spidroin gene catalogue.</title>
        <authorList>
            <person name="Kono N."/>
            <person name="Nakamura H."/>
            <person name="Ohtoshi R."/>
            <person name="Moran D.A.P."/>
            <person name="Shinohara A."/>
            <person name="Yoshida Y."/>
            <person name="Fujiwara M."/>
            <person name="Mori M."/>
            <person name="Tomita M."/>
            <person name="Arakawa K."/>
        </authorList>
    </citation>
    <scope>NUCLEOTIDE SEQUENCE [LARGE SCALE GENOMIC DNA]</scope>
</reference>
<dbReference type="InterPro" id="IPR027417">
    <property type="entry name" value="P-loop_NTPase"/>
</dbReference>
<gene>
    <name evidence="1" type="ORF">AVEN_122555_1</name>
</gene>
<protein>
    <submittedName>
        <fullName evidence="1">Uncharacterized protein</fullName>
    </submittedName>
</protein>
<dbReference type="Proteomes" id="UP000499080">
    <property type="component" value="Unassembled WGS sequence"/>
</dbReference>
<dbReference type="OrthoDB" id="5563016at2759"/>
<keyword evidence="2" id="KW-1185">Reference proteome</keyword>
<proteinExistence type="predicted"/>
<dbReference type="AlphaFoldDB" id="A0A4Y2IQL3"/>
<dbReference type="EMBL" id="BGPR01002852">
    <property type="protein sequence ID" value="GBM79965.1"/>
    <property type="molecule type" value="Genomic_DNA"/>
</dbReference>
<sequence>MCVRESTNDMFENIRYSSANMAFVEGMRILQGPNSFGHNIHKDYFLEEPCLAFKSRVSAARSVIGQEPSRCSESNISATRSDIWQETCREPLHIFVLGPSLFGKRRLIECAAGRNLEIATQKDIYFAYKLSGFLLQGVEVEINLWHVGNIYRSLGNLQDFYQKYKTCFMLVYDVNDSTTFDDVRQWIPSLRCVLDDHVPIVLVGYEDEEETLTSKLTPVSYSDGMKAITDFELKTYYEFSDMTGPAVVELIFDAAHIALESKITTPDSELAESKENSIT</sequence>
<name>A0A4Y2IQL3_ARAVE</name>
<evidence type="ECO:0000313" key="1">
    <source>
        <dbReference type="EMBL" id="GBM79965.1"/>
    </source>
</evidence>
<evidence type="ECO:0000313" key="2">
    <source>
        <dbReference type="Proteomes" id="UP000499080"/>
    </source>
</evidence>
<dbReference type="GO" id="GO:0003924">
    <property type="term" value="F:GTPase activity"/>
    <property type="evidence" value="ECO:0007669"/>
    <property type="project" value="InterPro"/>
</dbReference>
<accession>A0A4Y2IQL3</accession>
<dbReference type="Gene3D" id="3.40.50.300">
    <property type="entry name" value="P-loop containing nucleotide triphosphate hydrolases"/>
    <property type="match status" value="1"/>
</dbReference>
<dbReference type="GO" id="GO:0005525">
    <property type="term" value="F:GTP binding"/>
    <property type="evidence" value="ECO:0007669"/>
    <property type="project" value="InterPro"/>
</dbReference>
<organism evidence="1 2">
    <name type="scientific">Araneus ventricosus</name>
    <name type="common">Orbweaver spider</name>
    <name type="synonym">Epeira ventricosa</name>
    <dbReference type="NCBI Taxonomy" id="182803"/>
    <lineage>
        <taxon>Eukaryota</taxon>
        <taxon>Metazoa</taxon>
        <taxon>Ecdysozoa</taxon>
        <taxon>Arthropoda</taxon>
        <taxon>Chelicerata</taxon>
        <taxon>Arachnida</taxon>
        <taxon>Araneae</taxon>
        <taxon>Araneomorphae</taxon>
        <taxon>Entelegynae</taxon>
        <taxon>Araneoidea</taxon>
        <taxon>Araneidae</taxon>
        <taxon>Araneus</taxon>
    </lineage>
</organism>
<dbReference type="SUPFAM" id="SSF52540">
    <property type="entry name" value="P-loop containing nucleoside triphosphate hydrolases"/>
    <property type="match status" value="1"/>
</dbReference>